<dbReference type="EMBL" id="JAJJMA010091637">
    <property type="protein sequence ID" value="MCL7029577.1"/>
    <property type="molecule type" value="Genomic_DNA"/>
</dbReference>
<dbReference type="Proteomes" id="UP001177140">
    <property type="component" value="Unassembled WGS sequence"/>
</dbReference>
<dbReference type="PANTHER" id="PTHR31642:SF5">
    <property type="entry name" value="OS01G0104900 PROTEIN"/>
    <property type="match status" value="1"/>
</dbReference>
<evidence type="ECO:0000256" key="1">
    <source>
        <dbReference type="ARBA" id="ARBA00009861"/>
    </source>
</evidence>
<name>A0AA41S3K8_PAPNU</name>
<evidence type="ECO:0000313" key="2">
    <source>
        <dbReference type="EMBL" id="MCL7029577.1"/>
    </source>
</evidence>
<reference evidence="2" key="1">
    <citation type="submission" date="2022-03" db="EMBL/GenBank/DDBJ databases">
        <title>A functionally conserved STORR gene fusion in Papaver species that diverged 16.8 million years ago.</title>
        <authorList>
            <person name="Catania T."/>
        </authorList>
    </citation>
    <scope>NUCLEOTIDE SEQUENCE</scope>
    <source>
        <strain evidence="2">S-191538</strain>
    </source>
</reference>
<dbReference type="Pfam" id="PF02458">
    <property type="entry name" value="Transferase"/>
    <property type="match status" value="1"/>
</dbReference>
<protein>
    <submittedName>
        <fullName evidence="2">Uncharacterized protein</fullName>
    </submittedName>
</protein>
<comment type="similarity">
    <text evidence="1">Belongs to the plant acyltransferase family.</text>
</comment>
<sequence>MSDELPVCVYKSQPVLICPEKPTPKCSLYLSNIDNLNFLRYHFELLFVYRKSIPIEDLKSSLSKVLFHYYPVAGRIRNCAENEDRLEVDCNGEGALLAEGFMDFTVDEFLKDNTWLNMGWKDRLLFKVDAQSDLEILPFRIQVTYLSCGGMLMCITMYHCMMDGFGGSKFLHDWAHLHTKPNMDLPIPPIHNRELLKPRIPLEIPFDHPEFTDVTQDFDLPTYLQSQQLAPSCLSMTESHIQCLKVLCEPSLKCSTFEALASHVWRCYIKALNLPSSLKIKLFIPTIMRTKIEPNLPKGYYGNGFVLSCVETTVQELVTAEMNHVVKLIQEAKRRVRSNDYVRSVIDIIEEKRVQPVMSTTLVISDWVTIGFEKLDFGEGKPVHMSQLASEAWCIFLPPTSDSNAIKVLVSVPKKNVHDFESYMMNDF</sequence>
<dbReference type="GO" id="GO:0016747">
    <property type="term" value="F:acyltransferase activity, transferring groups other than amino-acyl groups"/>
    <property type="evidence" value="ECO:0007669"/>
    <property type="project" value="TreeGrafter"/>
</dbReference>
<proteinExistence type="inferred from homology"/>
<accession>A0AA41S3K8</accession>
<dbReference type="InterPro" id="IPR050317">
    <property type="entry name" value="Plant_Fungal_Acyltransferase"/>
</dbReference>
<dbReference type="PANTHER" id="PTHR31642">
    <property type="entry name" value="TRICHOTHECENE 3-O-ACETYLTRANSFERASE"/>
    <property type="match status" value="1"/>
</dbReference>
<comment type="caution">
    <text evidence="2">The sequence shown here is derived from an EMBL/GenBank/DDBJ whole genome shotgun (WGS) entry which is preliminary data.</text>
</comment>
<dbReference type="Gene3D" id="3.30.559.10">
    <property type="entry name" value="Chloramphenicol acetyltransferase-like domain"/>
    <property type="match status" value="2"/>
</dbReference>
<keyword evidence="3" id="KW-1185">Reference proteome</keyword>
<dbReference type="InterPro" id="IPR023213">
    <property type="entry name" value="CAT-like_dom_sf"/>
</dbReference>
<dbReference type="AlphaFoldDB" id="A0AA41S3K8"/>
<gene>
    <name evidence="2" type="ORF">MKW94_007795</name>
</gene>
<organism evidence="2 3">
    <name type="scientific">Papaver nudicaule</name>
    <name type="common">Iceland poppy</name>
    <dbReference type="NCBI Taxonomy" id="74823"/>
    <lineage>
        <taxon>Eukaryota</taxon>
        <taxon>Viridiplantae</taxon>
        <taxon>Streptophyta</taxon>
        <taxon>Embryophyta</taxon>
        <taxon>Tracheophyta</taxon>
        <taxon>Spermatophyta</taxon>
        <taxon>Magnoliopsida</taxon>
        <taxon>Ranunculales</taxon>
        <taxon>Papaveraceae</taxon>
        <taxon>Papaveroideae</taxon>
        <taxon>Papaver</taxon>
    </lineage>
</organism>
<evidence type="ECO:0000313" key="3">
    <source>
        <dbReference type="Proteomes" id="UP001177140"/>
    </source>
</evidence>